<feature type="region of interest" description="Disordered" evidence="1">
    <location>
        <begin position="180"/>
        <end position="205"/>
    </location>
</feature>
<feature type="non-terminal residue" evidence="2">
    <location>
        <position position="1"/>
    </location>
</feature>
<feature type="region of interest" description="Disordered" evidence="1">
    <location>
        <begin position="117"/>
        <end position="151"/>
    </location>
</feature>
<sequence length="329" mass="32520">LLALIGPQYGTAATAGGPAAASSAAPQTLGGTTTASLPPLNPNNTNPNARTQAPSLGLTSGHLSTTDLQLLHQQQQQQAAAGGIGLLPGYGGGGGGGGATPGVVGADMSTYMVGMNSQQQSSQAGNVVSSPSHSHLHLHPHQPPPSSLQGAPTMMMREQQQQPPLSQPQQQHQPLYFQAQKTQVSDASDGQQRGPRGDMISSTPAQQHGLVMTQGGAGQTTVRQQANALQTPQQGGGVGANLVTPSNLSLPASVGTSLSTPPATAGIGTAPSAPTGVGGGNSVTNSSSSSFSQGTTGAGGGVGSSLSNSSTASWMQQLSNMAAFLGGKK</sequence>
<evidence type="ECO:0000313" key="3">
    <source>
        <dbReference type="Proteomes" id="UP000221165"/>
    </source>
</evidence>
<feature type="compositionally biased region" description="Low complexity" evidence="1">
    <location>
        <begin position="13"/>
        <end position="54"/>
    </location>
</feature>
<accession>A0A2C6LB67</accession>
<evidence type="ECO:0000256" key="1">
    <source>
        <dbReference type="SAM" id="MobiDB-lite"/>
    </source>
</evidence>
<keyword evidence="3" id="KW-1185">Reference proteome</keyword>
<dbReference type="Proteomes" id="UP000221165">
    <property type="component" value="Unassembled WGS sequence"/>
</dbReference>
<reference evidence="2 3" key="1">
    <citation type="journal article" date="2017" name="Int. J. Parasitol.">
        <title>The genome of the protozoan parasite Cystoisospora suis and a reverse vaccinology approach to identify vaccine candidates.</title>
        <authorList>
            <person name="Palmieri N."/>
            <person name="Shrestha A."/>
            <person name="Ruttkowski B."/>
            <person name="Beck T."/>
            <person name="Vogl C."/>
            <person name="Tomley F."/>
            <person name="Blake D.P."/>
            <person name="Joachim A."/>
        </authorList>
    </citation>
    <scope>NUCLEOTIDE SEQUENCE [LARGE SCALE GENOMIC DNA]</scope>
    <source>
        <strain evidence="2 3">Wien I</strain>
    </source>
</reference>
<feature type="compositionally biased region" description="Polar residues" evidence="1">
    <location>
        <begin position="181"/>
        <end position="191"/>
    </location>
</feature>
<protein>
    <submittedName>
        <fullName evidence="2">Uncharacterized protein</fullName>
    </submittedName>
</protein>
<feature type="compositionally biased region" description="Polar residues" evidence="1">
    <location>
        <begin position="253"/>
        <end position="262"/>
    </location>
</feature>
<name>A0A2C6LB67_9APIC</name>
<dbReference type="GeneID" id="94425184"/>
<comment type="caution">
    <text evidence="2">The sequence shown here is derived from an EMBL/GenBank/DDBJ whole genome shotgun (WGS) entry which is preliminary data.</text>
</comment>
<gene>
    <name evidence="2" type="ORF">CSUI_001768</name>
</gene>
<dbReference type="RefSeq" id="XP_067926038.1">
    <property type="nucleotide sequence ID" value="XM_068061973.1"/>
</dbReference>
<evidence type="ECO:0000313" key="2">
    <source>
        <dbReference type="EMBL" id="PHJ24365.1"/>
    </source>
</evidence>
<feature type="region of interest" description="Disordered" evidence="1">
    <location>
        <begin position="13"/>
        <end position="61"/>
    </location>
</feature>
<feature type="region of interest" description="Disordered" evidence="1">
    <location>
        <begin position="253"/>
        <end position="311"/>
    </location>
</feature>
<dbReference type="AlphaFoldDB" id="A0A2C6LB67"/>
<dbReference type="VEuPathDB" id="ToxoDB:CSUI_001768"/>
<proteinExistence type="predicted"/>
<feature type="compositionally biased region" description="Low complexity" evidence="1">
    <location>
        <begin position="282"/>
        <end position="295"/>
    </location>
</feature>
<dbReference type="EMBL" id="MIGC01000708">
    <property type="protein sequence ID" value="PHJ24365.1"/>
    <property type="molecule type" value="Genomic_DNA"/>
</dbReference>
<feature type="compositionally biased region" description="Polar residues" evidence="1">
    <location>
        <begin position="117"/>
        <end position="128"/>
    </location>
</feature>
<organism evidence="2 3">
    <name type="scientific">Cystoisospora suis</name>
    <dbReference type="NCBI Taxonomy" id="483139"/>
    <lineage>
        <taxon>Eukaryota</taxon>
        <taxon>Sar</taxon>
        <taxon>Alveolata</taxon>
        <taxon>Apicomplexa</taxon>
        <taxon>Conoidasida</taxon>
        <taxon>Coccidia</taxon>
        <taxon>Eucoccidiorida</taxon>
        <taxon>Eimeriorina</taxon>
        <taxon>Sarcocystidae</taxon>
        <taxon>Cystoisospora</taxon>
    </lineage>
</organism>